<dbReference type="EMBL" id="FORT01000004">
    <property type="protein sequence ID" value="SFJ60307.1"/>
    <property type="molecule type" value="Genomic_DNA"/>
</dbReference>
<dbReference type="Pfam" id="PF13302">
    <property type="entry name" value="Acetyltransf_3"/>
    <property type="match status" value="1"/>
</dbReference>
<keyword evidence="1 5" id="KW-0808">Transferase</keyword>
<sequence length="182" mass="21073">MPLHTDSIYLRPLQEKDVDELLELRVRNHPFLQPFEPIRPASFHTREGQQEQIEQSIRDFANDRGFAFGVFLQENEQMIGRVALSNVVRGVWQNATLGYFLDQSHNGKGYTTQAVRLALQFAFTKAQLHRVQAGVMPHNIGSIRVLEKNGFRYEGKSLRYLKINGAWEDHNMYAITAEEWTL</sequence>
<comment type="similarity">
    <text evidence="3">Belongs to the acetyltransferase family. RimJ subfamily.</text>
</comment>
<dbReference type="Gene3D" id="3.40.630.30">
    <property type="match status" value="1"/>
</dbReference>
<dbReference type="RefSeq" id="WP_092267693.1">
    <property type="nucleotide sequence ID" value="NZ_FORT01000004.1"/>
</dbReference>
<organism evidence="5 6">
    <name type="scientific">Brevibacillus centrosporus</name>
    <dbReference type="NCBI Taxonomy" id="54910"/>
    <lineage>
        <taxon>Bacteria</taxon>
        <taxon>Bacillati</taxon>
        <taxon>Bacillota</taxon>
        <taxon>Bacilli</taxon>
        <taxon>Bacillales</taxon>
        <taxon>Paenibacillaceae</taxon>
        <taxon>Brevibacillus</taxon>
    </lineage>
</organism>
<dbReference type="STRING" id="1884381.SAMN05518846_104242"/>
<gene>
    <name evidence="5" type="ORF">SAMN05518846_104242</name>
</gene>
<dbReference type="PANTHER" id="PTHR43792:SF8">
    <property type="entry name" value="[RIBOSOMAL PROTEIN US5]-ALANINE N-ACETYLTRANSFERASE"/>
    <property type="match status" value="1"/>
</dbReference>
<dbReference type="Proteomes" id="UP000198915">
    <property type="component" value="Unassembled WGS sequence"/>
</dbReference>
<dbReference type="PANTHER" id="PTHR43792">
    <property type="entry name" value="GNAT FAMILY, PUTATIVE (AFU_ORTHOLOGUE AFUA_3G00765)-RELATED-RELATED"/>
    <property type="match status" value="1"/>
</dbReference>
<evidence type="ECO:0000259" key="4">
    <source>
        <dbReference type="PROSITE" id="PS51186"/>
    </source>
</evidence>
<proteinExistence type="inferred from homology"/>
<evidence type="ECO:0000256" key="1">
    <source>
        <dbReference type="ARBA" id="ARBA00022679"/>
    </source>
</evidence>
<evidence type="ECO:0000313" key="5">
    <source>
        <dbReference type="EMBL" id="SFJ60307.1"/>
    </source>
</evidence>
<dbReference type="InterPro" id="IPR051531">
    <property type="entry name" value="N-acetyltransferase"/>
</dbReference>
<dbReference type="GO" id="GO:0008999">
    <property type="term" value="F:protein-N-terminal-alanine acetyltransferase activity"/>
    <property type="evidence" value="ECO:0007669"/>
    <property type="project" value="TreeGrafter"/>
</dbReference>
<dbReference type="InterPro" id="IPR000182">
    <property type="entry name" value="GNAT_dom"/>
</dbReference>
<dbReference type="InterPro" id="IPR016181">
    <property type="entry name" value="Acyl_CoA_acyltransferase"/>
</dbReference>
<dbReference type="PROSITE" id="PS51186">
    <property type="entry name" value="GNAT"/>
    <property type="match status" value="1"/>
</dbReference>
<dbReference type="AlphaFoldDB" id="A0A1I3SS92"/>
<keyword evidence="6" id="KW-1185">Reference proteome</keyword>
<accession>A0A1I3SS92</accession>
<protein>
    <submittedName>
        <fullName evidence="5">Ribosomal-protein-alanine N-acetyltransferase</fullName>
    </submittedName>
</protein>
<evidence type="ECO:0000256" key="3">
    <source>
        <dbReference type="ARBA" id="ARBA00038502"/>
    </source>
</evidence>
<reference evidence="6" key="1">
    <citation type="submission" date="2016-10" db="EMBL/GenBank/DDBJ databases">
        <authorList>
            <person name="Varghese N."/>
            <person name="Submissions S."/>
        </authorList>
    </citation>
    <scope>NUCLEOTIDE SEQUENCE [LARGE SCALE GENOMIC DNA]</scope>
    <source>
        <strain evidence="6">OK042</strain>
    </source>
</reference>
<keyword evidence="2" id="KW-0012">Acyltransferase</keyword>
<feature type="domain" description="N-acetyltransferase" evidence="4">
    <location>
        <begin position="8"/>
        <end position="173"/>
    </location>
</feature>
<evidence type="ECO:0000313" key="6">
    <source>
        <dbReference type="Proteomes" id="UP000198915"/>
    </source>
</evidence>
<dbReference type="SUPFAM" id="SSF55729">
    <property type="entry name" value="Acyl-CoA N-acyltransferases (Nat)"/>
    <property type="match status" value="1"/>
</dbReference>
<evidence type="ECO:0000256" key="2">
    <source>
        <dbReference type="ARBA" id="ARBA00023315"/>
    </source>
</evidence>
<name>A0A1I3SS92_9BACL</name>
<dbReference type="GO" id="GO:0005737">
    <property type="term" value="C:cytoplasm"/>
    <property type="evidence" value="ECO:0007669"/>
    <property type="project" value="TreeGrafter"/>
</dbReference>